<reference evidence="1" key="1">
    <citation type="journal article" date="2016" name="Nat. Genet.">
        <title>A high-quality carrot genome assembly provides new insights into carotenoid accumulation and asterid genome evolution.</title>
        <authorList>
            <person name="Iorizzo M."/>
            <person name="Ellison S."/>
            <person name="Senalik D."/>
            <person name="Zeng P."/>
            <person name="Satapoomin P."/>
            <person name="Huang J."/>
            <person name="Bowman M."/>
            <person name="Iovene M."/>
            <person name="Sanseverino W."/>
            <person name="Cavagnaro P."/>
            <person name="Yildiz M."/>
            <person name="Macko-Podgorni A."/>
            <person name="Moranska E."/>
            <person name="Grzebelus E."/>
            <person name="Grzebelus D."/>
            <person name="Ashrafi H."/>
            <person name="Zheng Z."/>
            <person name="Cheng S."/>
            <person name="Spooner D."/>
            <person name="Van Deynze A."/>
            <person name="Simon P."/>
        </authorList>
    </citation>
    <scope>NUCLEOTIDE SEQUENCE</scope>
    <source>
        <tissue evidence="1">Leaf</tissue>
    </source>
</reference>
<proteinExistence type="predicted"/>
<accession>A0AAF1B5X9</accession>
<gene>
    <name evidence="1" type="ORF">DCAR_0726830</name>
</gene>
<sequence length="143" mass="16401">MEPTLEKEDLREFAENKLLSLISKLFSISKEDKLKVNLATTNALMTSYSHKGLSEEDYNKVVAFRRQLLHKDTVGAHKEIFCRKKQKEVNKFGIQLECHICGIITPDKESGKRIIEDPSTSAKDKEFLPKTEILYKAKPGSRF</sequence>
<name>A0AAF1B5X9_DAUCS</name>
<evidence type="ECO:0000313" key="2">
    <source>
        <dbReference type="Proteomes" id="UP000077755"/>
    </source>
</evidence>
<evidence type="ECO:0000313" key="1">
    <source>
        <dbReference type="EMBL" id="WOH07400.1"/>
    </source>
</evidence>
<protein>
    <submittedName>
        <fullName evidence="1">Uncharacterized protein</fullName>
    </submittedName>
</protein>
<dbReference type="Proteomes" id="UP000077755">
    <property type="component" value="Chromosome 7"/>
</dbReference>
<reference evidence="1" key="2">
    <citation type="submission" date="2022-03" db="EMBL/GenBank/DDBJ databases">
        <title>Draft title - Genomic analysis of global carrot germplasm unveils the trajectory of domestication and the origin of high carotenoid orange carrot.</title>
        <authorList>
            <person name="Iorizzo M."/>
            <person name="Ellison S."/>
            <person name="Senalik D."/>
            <person name="Macko-Podgorni A."/>
            <person name="Grzebelus D."/>
            <person name="Bostan H."/>
            <person name="Rolling W."/>
            <person name="Curaba J."/>
            <person name="Simon P."/>
        </authorList>
    </citation>
    <scope>NUCLEOTIDE SEQUENCE</scope>
    <source>
        <tissue evidence="1">Leaf</tissue>
    </source>
</reference>
<dbReference type="AlphaFoldDB" id="A0AAF1B5X9"/>
<keyword evidence="2" id="KW-1185">Reference proteome</keyword>
<dbReference type="EMBL" id="CP093349">
    <property type="protein sequence ID" value="WOH07400.1"/>
    <property type="molecule type" value="Genomic_DNA"/>
</dbReference>
<organism evidence="1 2">
    <name type="scientific">Daucus carota subsp. sativus</name>
    <name type="common">Carrot</name>
    <dbReference type="NCBI Taxonomy" id="79200"/>
    <lineage>
        <taxon>Eukaryota</taxon>
        <taxon>Viridiplantae</taxon>
        <taxon>Streptophyta</taxon>
        <taxon>Embryophyta</taxon>
        <taxon>Tracheophyta</taxon>
        <taxon>Spermatophyta</taxon>
        <taxon>Magnoliopsida</taxon>
        <taxon>eudicotyledons</taxon>
        <taxon>Gunneridae</taxon>
        <taxon>Pentapetalae</taxon>
        <taxon>asterids</taxon>
        <taxon>campanulids</taxon>
        <taxon>Apiales</taxon>
        <taxon>Apiaceae</taxon>
        <taxon>Apioideae</taxon>
        <taxon>Scandiceae</taxon>
        <taxon>Daucinae</taxon>
        <taxon>Daucus</taxon>
        <taxon>Daucus sect. Daucus</taxon>
    </lineage>
</organism>